<sequence>MLEAVRRAPDPIRIPDAAITKFDDRVTVDGIAHWVERTARAGALFSEVHAPFVQTSPVGGTEDLAVDVRIVAVRDDGSAVTPTTASPPPRTGSL</sequence>
<gene>
    <name evidence="1" type="ORF">AB0301_02365</name>
</gene>
<name>A0ABV3LDE1_9MICO</name>
<evidence type="ECO:0000313" key="1">
    <source>
        <dbReference type="EMBL" id="MEW1973919.1"/>
    </source>
</evidence>
<accession>A0ABV3LDE1</accession>
<organism evidence="1 2">
    <name type="scientific">Microbacterium profundi</name>
    <dbReference type="NCBI Taxonomy" id="450380"/>
    <lineage>
        <taxon>Bacteria</taxon>
        <taxon>Bacillati</taxon>
        <taxon>Actinomycetota</taxon>
        <taxon>Actinomycetes</taxon>
        <taxon>Micrococcales</taxon>
        <taxon>Microbacteriaceae</taxon>
        <taxon>Microbacterium</taxon>
    </lineage>
</organism>
<dbReference type="EMBL" id="JBFBMH010000002">
    <property type="protein sequence ID" value="MEW1973919.1"/>
    <property type="molecule type" value="Genomic_DNA"/>
</dbReference>
<reference evidence="1 2" key="1">
    <citation type="submission" date="2024-06" db="EMBL/GenBank/DDBJ databases">
        <title>The Natural Products Discovery Center: Release of the First 8490 Sequenced Strains for Exploring Actinobacteria Biosynthetic Diversity.</title>
        <authorList>
            <person name="Kalkreuter E."/>
            <person name="Kautsar S.A."/>
            <person name="Yang D."/>
            <person name="Bader C.D."/>
            <person name="Teijaro C.N."/>
            <person name="Fluegel L."/>
            <person name="Davis C.M."/>
            <person name="Simpson J.R."/>
            <person name="Lauterbach L."/>
            <person name="Steele A.D."/>
            <person name="Gui C."/>
            <person name="Meng S."/>
            <person name="Li G."/>
            <person name="Viehrig K."/>
            <person name="Ye F."/>
            <person name="Su P."/>
            <person name="Kiefer A.F."/>
            <person name="Nichols A."/>
            <person name="Cepeda A.J."/>
            <person name="Yan W."/>
            <person name="Fan B."/>
            <person name="Jiang Y."/>
            <person name="Adhikari A."/>
            <person name="Zheng C.-J."/>
            <person name="Schuster L."/>
            <person name="Cowan T.M."/>
            <person name="Smanski M.J."/>
            <person name="Chevrette M.G."/>
            <person name="De Carvalho L.P.S."/>
            <person name="Shen B."/>
        </authorList>
    </citation>
    <scope>NUCLEOTIDE SEQUENCE [LARGE SCALE GENOMIC DNA]</scope>
    <source>
        <strain evidence="1 2">NPDC077434</strain>
    </source>
</reference>
<proteinExistence type="predicted"/>
<protein>
    <submittedName>
        <fullName evidence="1">Uncharacterized protein</fullName>
    </submittedName>
</protein>
<keyword evidence="2" id="KW-1185">Reference proteome</keyword>
<dbReference type="RefSeq" id="WP_234001360.1">
    <property type="nucleotide sequence ID" value="NZ_JAJVKR010000011.1"/>
</dbReference>
<evidence type="ECO:0000313" key="2">
    <source>
        <dbReference type="Proteomes" id="UP001553715"/>
    </source>
</evidence>
<dbReference type="Proteomes" id="UP001553715">
    <property type="component" value="Unassembled WGS sequence"/>
</dbReference>
<comment type="caution">
    <text evidence="1">The sequence shown here is derived from an EMBL/GenBank/DDBJ whole genome shotgun (WGS) entry which is preliminary data.</text>
</comment>